<dbReference type="KEGG" id="zga:ZOBELLIA_3264"/>
<sequence length="50" mass="5739">MVSEHMNVYFPFEVFMILGRFINTFMEVTLPTNSPRLGLLMGRVGVSVLF</sequence>
<evidence type="ECO:0000313" key="1">
    <source>
        <dbReference type="EMBL" id="CAZ97402.1"/>
    </source>
</evidence>
<proteinExistence type="predicted"/>
<dbReference type="Proteomes" id="UP000008898">
    <property type="component" value="Chromosome"/>
</dbReference>
<dbReference type="HOGENOM" id="CLU_3124445_0_0_10"/>
<accession>G0L0H3</accession>
<organism evidence="1 2">
    <name type="scientific">Zobellia galactanivorans (strain DSM 12802 / CCUG 47099 / CIP 106680 / NCIMB 13871 / Dsij)</name>
    <dbReference type="NCBI Taxonomy" id="63186"/>
    <lineage>
        <taxon>Bacteria</taxon>
        <taxon>Pseudomonadati</taxon>
        <taxon>Bacteroidota</taxon>
        <taxon>Flavobacteriia</taxon>
        <taxon>Flavobacteriales</taxon>
        <taxon>Flavobacteriaceae</taxon>
        <taxon>Zobellia</taxon>
    </lineage>
</organism>
<gene>
    <name evidence="1" type="ordered locus">zobellia_3264</name>
</gene>
<protein>
    <submittedName>
        <fullName evidence="1">Uncharacterized protein</fullName>
    </submittedName>
</protein>
<reference evidence="2" key="1">
    <citation type="submission" date="2009-07" db="EMBL/GenBank/DDBJ databases">
        <title>Complete genome sequence of Zobellia galactanivorans Dsij.</title>
        <authorList>
            <consortium name="Genoscope - CEA"/>
        </authorList>
    </citation>
    <scope>NUCLEOTIDE SEQUENCE [LARGE SCALE GENOMIC DNA]</scope>
    <source>
        <strain evidence="2">DSM 12802 / CCUG 47099 / CIP 106680 / NCIMB 13871 / Dsij</strain>
    </source>
</reference>
<dbReference type="AlphaFoldDB" id="G0L0H3"/>
<dbReference type="EMBL" id="FP476056">
    <property type="protein sequence ID" value="CAZ97402.1"/>
    <property type="molecule type" value="Genomic_DNA"/>
</dbReference>
<reference evidence="1 2" key="2">
    <citation type="journal article" date="2012" name="Environ. Microbiol.">
        <title>Characterization of the first alginolytic operons in a marine bacterium: from their emergence in marine Flavobacteriia to their independent transfers to marine Proteobacteria and human gut Bacteroides.</title>
        <authorList>
            <person name="Thomas F."/>
            <person name="Barbeyron T."/>
            <person name="Tonon T."/>
            <person name="Genicot S."/>
            <person name="Czjzek M."/>
            <person name="Michel G."/>
        </authorList>
    </citation>
    <scope>NUCLEOTIDE SEQUENCE [LARGE SCALE GENOMIC DNA]</scope>
    <source>
        <strain evidence="2">DSM 12802 / CCUG 47099 / CIP 106680 / NCIMB 13871 / Dsij</strain>
    </source>
</reference>
<evidence type="ECO:0000313" key="2">
    <source>
        <dbReference type="Proteomes" id="UP000008898"/>
    </source>
</evidence>
<keyword evidence="2" id="KW-1185">Reference proteome</keyword>
<name>G0L0H3_ZOBGA</name>